<evidence type="ECO:0000256" key="1">
    <source>
        <dbReference type="SAM" id="MobiDB-lite"/>
    </source>
</evidence>
<dbReference type="OrthoDB" id="3231004at2759"/>
<sequence length="315" mass="34502">MATQIVPYNTTMQLGTGFNSFTQTLCVNNAVVCDSDVAQQLRGNEKDGDAPRQVAQSVVYKTSIISKTTDVTNEMNFTAAFAIKFDQLKINGGGSYMNTSRIKDSDISIVVSVKQLLEILEIRSYPVGKKAASSWLWSASKPRTETKRRISLPREEKEKDKSDLELKFDKIKKELGAKNEVSVSVTWTGGGQDLKPRGTPMRTHALLTKYTALRSFHESQNFILPAYDNTVVDQVKATSSKSGDADGNDSTKVTPSGSDTDPTIDNIAIKPEIATNKTRQAPYLSPFLFKMLLPLGVPLTPKSSEAQQALDAANI</sequence>
<organism evidence="2 3">
    <name type="scientific">Didymella pomorum</name>
    <dbReference type="NCBI Taxonomy" id="749634"/>
    <lineage>
        <taxon>Eukaryota</taxon>
        <taxon>Fungi</taxon>
        <taxon>Dikarya</taxon>
        <taxon>Ascomycota</taxon>
        <taxon>Pezizomycotina</taxon>
        <taxon>Dothideomycetes</taxon>
        <taxon>Pleosporomycetidae</taxon>
        <taxon>Pleosporales</taxon>
        <taxon>Pleosporineae</taxon>
        <taxon>Didymellaceae</taxon>
        <taxon>Didymella</taxon>
    </lineage>
</organism>
<protein>
    <submittedName>
        <fullName evidence="2">Uncharacterized protein</fullName>
    </submittedName>
</protein>
<feature type="compositionally biased region" description="Polar residues" evidence="1">
    <location>
        <begin position="238"/>
        <end position="263"/>
    </location>
</feature>
<proteinExistence type="predicted"/>
<feature type="region of interest" description="Disordered" evidence="1">
    <location>
        <begin position="238"/>
        <end position="264"/>
    </location>
</feature>
<evidence type="ECO:0000313" key="3">
    <source>
        <dbReference type="Proteomes" id="UP001140510"/>
    </source>
</evidence>
<dbReference type="EMBL" id="JAPEVA010000112">
    <property type="protein sequence ID" value="KAJ4399194.1"/>
    <property type="molecule type" value="Genomic_DNA"/>
</dbReference>
<gene>
    <name evidence="2" type="ORF">N0V91_009651</name>
</gene>
<comment type="caution">
    <text evidence="2">The sequence shown here is derived from an EMBL/GenBank/DDBJ whole genome shotgun (WGS) entry which is preliminary data.</text>
</comment>
<dbReference type="Proteomes" id="UP001140510">
    <property type="component" value="Unassembled WGS sequence"/>
</dbReference>
<accession>A0A9W8Z959</accession>
<name>A0A9W8Z959_9PLEO</name>
<reference evidence="2" key="1">
    <citation type="submission" date="2022-10" db="EMBL/GenBank/DDBJ databases">
        <title>Tapping the CABI collections for fungal endophytes: first genome assemblies for Collariella, Neodidymelliopsis, Ascochyta clinopodiicola, Didymella pomorum, Didymosphaeria variabile, Neocosmospora piperis and Neocucurbitaria cava.</title>
        <authorList>
            <person name="Hill R."/>
        </authorList>
    </citation>
    <scope>NUCLEOTIDE SEQUENCE</scope>
    <source>
        <strain evidence="2">IMI 355091</strain>
    </source>
</reference>
<evidence type="ECO:0000313" key="2">
    <source>
        <dbReference type="EMBL" id="KAJ4399194.1"/>
    </source>
</evidence>
<dbReference type="AlphaFoldDB" id="A0A9W8Z959"/>
<keyword evidence="3" id="KW-1185">Reference proteome</keyword>